<gene>
    <name evidence="2" type="ORF">Bpfe_022223</name>
</gene>
<reference evidence="2" key="2">
    <citation type="submission" date="2023-04" db="EMBL/GenBank/DDBJ databases">
        <authorList>
            <person name="Bu L."/>
            <person name="Lu L."/>
            <person name="Laidemitt M.R."/>
            <person name="Zhang S.M."/>
            <person name="Mutuku M."/>
            <person name="Mkoji G."/>
            <person name="Steinauer M."/>
            <person name="Loker E.S."/>
        </authorList>
    </citation>
    <scope>NUCLEOTIDE SEQUENCE</scope>
    <source>
        <strain evidence="2">KasaAsao</strain>
        <tissue evidence="2">Whole Snail</tissue>
    </source>
</reference>
<comment type="caution">
    <text evidence="2">The sequence shown here is derived from an EMBL/GenBank/DDBJ whole genome shotgun (WGS) entry which is preliminary data.</text>
</comment>
<dbReference type="AlphaFoldDB" id="A0AAD8B589"/>
<feature type="region of interest" description="Disordered" evidence="1">
    <location>
        <begin position="89"/>
        <end position="135"/>
    </location>
</feature>
<dbReference type="EMBL" id="JASAOG010000139">
    <property type="protein sequence ID" value="KAK0048281.1"/>
    <property type="molecule type" value="Genomic_DNA"/>
</dbReference>
<reference evidence="2" key="1">
    <citation type="journal article" date="2023" name="PLoS Negl. Trop. Dis.">
        <title>A genome sequence for Biomphalaria pfeifferi, the major vector snail for the human-infecting parasite Schistosoma mansoni.</title>
        <authorList>
            <person name="Bu L."/>
            <person name="Lu L."/>
            <person name="Laidemitt M.R."/>
            <person name="Zhang S.M."/>
            <person name="Mutuku M."/>
            <person name="Mkoji G."/>
            <person name="Steinauer M."/>
            <person name="Loker E.S."/>
        </authorList>
    </citation>
    <scope>NUCLEOTIDE SEQUENCE</scope>
    <source>
        <strain evidence="2">KasaAsao</strain>
    </source>
</reference>
<sequence length="153" mass="17856">MPLGTRLYKDVDINIQAYLLSSLTSDLPDFKTRNKNNISHRNESITERTKLQLDRVNTMIVGPAGQKDETLDLRSCNLAKIKTKEITFSEPKQNKRNTFPEQNLKKSYVQGLQKLKETPEPKETKKKHGQGLQKLKEKCDKTKFNKYIRTHFY</sequence>
<keyword evidence="3" id="KW-1185">Reference proteome</keyword>
<evidence type="ECO:0000256" key="1">
    <source>
        <dbReference type="SAM" id="MobiDB-lite"/>
    </source>
</evidence>
<accession>A0AAD8B589</accession>
<organism evidence="2 3">
    <name type="scientific">Biomphalaria pfeifferi</name>
    <name type="common">Bloodfluke planorb</name>
    <name type="synonym">Freshwater snail</name>
    <dbReference type="NCBI Taxonomy" id="112525"/>
    <lineage>
        <taxon>Eukaryota</taxon>
        <taxon>Metazoa</taxon>
        <taxon>Spiralia</taxon>
        <taxon>Lophotrochozoa</taxon>
        <taxon>Mollusca</taxon>
        <taxon>Gastropoda</taxon>
        <taxon>Heterobranchia</taxon>
        <taxon>Euthyneura</taxon>
        <taxon>Panpulmonata</taxon>
        <taxon>Hygrophila</taxon>
        <taxon>Lymnaeoidea</taxon>
        <taxon>Planorbidae</taxon>
        <taxon>Biomphalaria</taxon>
    </lineage>
</organism>
<evidence type="ECO:0000313" key="3">
    <source>
        <dbReference type="Proteomes" id="UP001233172"/>
    </source>
</evidence>
<evidence type="ECO:0000313" key="2">
    <source>
        <dbReference type="EMBL" id="KAK0048281.1"/>
    </source>
</evidence>
<proteinExistence type="predicted"/>
<name>A0AAD8B589_BIOPF</name>
<protein>
    <submittedName>
        <fullName evidence="2">Uncharacterized protein</fullName>
    </submittedName>
</protein>
<dbReference type="Proteomes" id="UP001233172">
    <property type="component" value="Unassembled WGS sequence"/>
</dbReference>
<feature type="compositionally biased region" description="Basic and acidic residues" evidence="1">
    <location>
        <begin position="114"/>
        <end position="123"/>
    </location>
</feature>